<dbReference type="STRING" id="460384.SAMN05216313_1383"/>
<evidence type="ECO:0000313" key="9">
    <source>
        <dbReference type="EMBL" id="SEU15465.1"/>
    </source>
</evidence>
<dbReference type="RefSeq" id="WP_092370242.1">
    <property type="nucleotide sequence ID" value="NZ_CAKXUV010000061.1"/>
</dbReference>
<evidence type="ECO:0000256" key="2">
    <source>
        <dbReference type="ARBA" id="ARBA00022448"/>
    </source>
</evidence>
<dbReference type="GO" id="GO:0009401">
    <property type="term" value="P:phosphoenolpyruvate-dependent sugar phosphotransferase system"/>
    <property type="evidence" value="ECO:0007669"/>
    <property type="project" value="UniProtKB-KW"/>
</dbReference>
<dbReference type="GeneID" id="93278705"/>
<evidence type="ECO:0000259" key="8">
    <source>
        <dbReference type="PROSITE" id="PS51096"/>
    </source>
</evidence>
<dbReference type="InterPro" id="IPR004701">
    <property type="entry name" value="PTS_EIIA_man-typ"/>
</dbReference>
<keyword evidence="5" id="KW-0808">Transferase</keyword>
<name>A0A1I0JYH7_9FIRM</name>
<organism evidence="9 10">
    <name type="scientific">Enterocloster lavalensis</name>
    <dbReference type="NCBI Taxonomy" id="460384"/>
    <lineage>
        <taxon>Bacteria</taxon>
        <taxon>Bacillati</taxon>
        <taxon>Bacillota</taxon>
        <taxon>Clostridia</taxon>
        <taxon>Lachnospirales</taxon>
        <taxon>Lachnospiraceae</taxon>
        <taxon>Enterocloster</taxon>
    </lineage>
</organism>
<dbReference type="Gene3D" id="3.40.50.510">
    <property type="entry name" value="Phosphotransferase system, mannose-type IIA component"/>
    <property type="match status" value="1"/>
</dbReference>
<keyword evidence="2" id="KW-0813">Transport</keyword>
<keyword evidence="4" id="KW-0762">Sugar transport</keyword>
<evidence type="ECO:0000256" key="1">
    <source>
        <dbReference type="ARBA" id="ARBA00004496"/>
    </source>
</evidence>
<dbReference type="EMBL" id="FOIM01000038">
    <property type="protein sequence ID" value="SEU15465.1"/>
    <property type="molecule type" value="Genomic_DNA"/>
</dbReference>
<dbReference type="InterPro" id="IPR036662">
    <property type="entry name" value="PTS_EIIA_man-typ_sf"/>
</dbReference>
<sequence length="143" mass="15397">MELLLVSHRGIATGMKSAVAMVMGPVADQITTMELTEEEGIERFAERLEEYLTGWLTEGKKGLIFADLQGGTPYNRAELLLAKHGLKSRAKVISGLNLPMVVEAVLRDMDVCSADELSGLVQAARDSIVCMDLTAQAAGSDDE</sequence>
<dbReference type="InterPro" id="IPR033887">
    <property type="entry name" value="PTS_IIA_man"/>
</dbReference>
<keyword evidence="6" id="KW-0598">Phosphotransferase system</keyword>
<dbReference type="Pfam" id="PF03610">
    <property type="entry name" value="EIIA-man"/>
    <property type="match status" value="1"/>
</dbReference>
<protein>
    <submittedName>
        <fullName evidence="9">PTS system, mannose-specific IIA component</fullName>
    </submittedName>
</protein>
<feature type="domain" description="PTS EIIA type-4" evidence="8">
    <location>
        <begin position="1"/>
        <end position="128"/>
    </location>
</feature>
<dbReference type="SUPFAM" id="SSF53062">
    <property type="entry name" value="PTS system fructose IIA component-like"/>
    <property type="match status" value="1"/>
</dbReference>
<dbReference type="GO" id="GO:0005737">
    <property type="term" value="C:cytoplasm"/>
    <property type="evidence" value="ECO:0007669"/>
    <property type="project" value="UniProtKB-SubCell"/>
</dbReference>
<reference evidence="10" key="1">
    <citation type="submission" date="2016-10" db="EMBL/GenBank/DDBJ databases">
        <authorList>
            <person name="Varghese N."/>
            <person name="Submissions S."/>
        </authorList>
    </citation>
    <scope>NUCLEOTIDE SEQUENCE [LARGE SCALE GENOMIC DNA]</scope>
    <source>
        <strain evidence="10">NLAE-zl-G277</strain>
    </source>
</reference>
<keyword evidence="3" id="KW-0963">Cytoplasm</keyword>
<evidence type="ECO:0000256" key="4">
    <source>
        <dbReference type="ARBA" id="ARBA00022597"/>
    </source>
</evidence>
<dbReference type="AlphaFoldDB" id="A0A1I0JYH7"/>
<dbReference type="GO" id="GO:0016301">
    <property type="term" value="F:kinase activity"/>
    <property type="evidence" value="ECO:0007669"/>
    <property type="project" value="UniProtKB-KW"/>
</dbReference>
<keyword evidence="10" id="KW-1185">Reference proteome</keyword>
<gene>
    <name evidence="9" type="ORF">SAMN05216313_1383</name>
</gene>
<dbReference type="InterPro" id="IPR051471">
    <property type="entry name" value="Bacterial_PTS_sugar_comp"/>
</dbReference>
<evidence type="ECO:0000256" key="3">
    <source>
        <dbReference type="ARBA" id="ARBA00022490"/>
    </source>
</evidence>
<dbReference type="Proteomes" id="UP000198508">
    <property type="component" value="Unassembled WGS sequence"/>
</dbReference>
<dbReference type="PANTHER" id="PTHR33799:SF1">
    <property type="entry name" value="PTS SYSTEM MANNOSE-SPECIFIC EIIAB COMPONENT-RELATED"/>
    <property type="match status" value="1"/>
</dbReference>
<comment type="subcellular location">
    <subcellularLocation>
        <location evidence="1">Cytoplasm</location>
    </subcellularLocation>
</comment>
<evidence type="ECO:0000313" key="10">
    <source>
        <dbReference type="Proteomes" id="UP000198508"/>
    </source>
</evidence>
<evidence type="ECO:0000256" key="6">
    <source>
        <dbReference type="ARBA" id="ARBA00022683"/>
    </source>
</evidence>
<accession>A0A1I0JYH7</accession>
<dbReference type="CDD" id="cd00006">
    <property type="entry name" value="PTS_IIA_man"/>
    <property type="match status" value="1"/>
</dbReference>
<dbReference type="PANTHER" id="PTHR33799">
    <property type="entry name" value="PTS PERMEASE-RELATED-RELATED"/>
    <property type="match status" value="1"/>
</dbReference>
<dbReference type="PROSITE" id="PS51096">
    <property type="entry name" value="PTS_EIIA_TYPE_4"/>
    <property type="match status" value="1"/>
</dbReference>
<evidence type="ECO:0000256" key="5">
    <source>
        <dbReference type="ARBA" id="ARBA00022679"/>
    </source>
</evidence>
<proteinExistence type="predicted"/>
<dbReference type="GO" id="GO:0016020">
    <property type="term" value="C:membrane"/>
    <property type="evidence" value="ECO:0007669"/>
    <property type="project" value="InterPro"/>
</dbReference>
<keyword evidence="7" id="KW-0418">Kinase</keyword>
<evidence type="ECO:0000256" key="7">
    <source>
        <dbReference type="ARBA" id="ARBA00022777"/>
    </source>
</evidence>